<dbReference type="AlphaFoldDB" id="Q1K8R9"/>
<gene>
    <name evidence="3" type="ORF">NCU05400</name>
</gene>
<dbReference type="PaxDb" id="5141-EFNCRP00000006542"/>
<dbReference type="Proteomes" id="UP000001805">
    <property type="component" value="Chromosome 6, Linkage Group II"/>
</dbReference>
<feature type="compositionally biased region" description="Polar residues" evidence="1">
    <location>
        <begin position="606"/>
        <end position="619"/>
    </location>
</feature>
<feature type="compositionally biased region" description="Polar residues" evidence="1">
    <location>
        <begin position="53"/>
        <end position="101"/>
    </location>
</feature>
<dbReference type="Pfam" id="PF06741">
    <property type="entry name" value="LsmAD"/>
    <property type="match status" value="1"/>
</dbReference>
<dbReference type="SMART" id="SM01272">
    <property type="entry name" value="LsmAD"/>
    <property type="match status" value="1"/>
</dbReference>
<feature type="compositionally biased region" description="Basic and acidic residues" evidence="1">
    <location>
        <begin position="303"/>
        <end position="313"/>
    </location>
</feature>
<feature type="compositionally biased region" description="Low complexity" evidence="1">
    <location>
        <begin position="1"/>
        <end position="23"/>
    </location>
</feature>
<feature type="region of interest" description="Disordered" evidence="1">
    <location>
        <begin position="528"/>
        <end position="665"/>
    </location>
</feature>
<dbReference type="GO" id="GO:0010494">
    <property type="term" value="C:cytoplasmic stress granule"/>
    <property type="evidence" value="ECO:0000318"/>
    <property type="project" value="GO_Central"/>
</dbReference>
<evidence type="ECO:0000259" key="2">
    <source>
        <dbReference type="SMART" id="SM01272"/>
    </source>
</evidence>
<proteinExistence type="predicted"/>
<sequence>MENRPASAKPATTASTPSQSSTPDVKSPATRPLYSSKLGDQRARTSDAVPATLASQQNRQSAPPVQQKAWTSAKNPITGQSARPQNNFSSQDKKSVTSSLREGQRVRITLANGSEFEGTYANTQDPNTCRLTTVTQKKLPNSAEMNGASRKEQGTMTFQKKEIVDARPLLVNNLGKSDGKPTNGNRASFRTDAAISNSRFGNERTLHRWVPDSTDGLDDSLEKTNTSGTWDQFAANERLFGLKTDYDENIYTTTIDKSHPQYKERMAAAERKAREIERSAPVTAHVAEERVMDFQGGDDRDEEDKYSGVRRQDFPPLSGGRENKYTPPARRAPAAHSTVKGAPVDPAIISSQLKAPPQKQAAQTVADVKSPVQQTKPSPAPTSTTADSKVESKPDVKVAEVKAVNAKATDKSAAPAQAAVSTTATAQTLSSKQQGIEQRLLTSFKEFANIQRGSALSAQRAKNKADKEVRLNDLRKFYHEFKLSTPVPSDLISIIAKDPAKQKEIQEKALKNAQEMARIKAEQAALKAKEANAAKEGASKTTTEQTSSTTTTTADTRTASRPTAPQHSSSAGGVPSRHQGQRNSYQHPQAAYHQPYTRGNRPPPHMSQSQQTGNLSQRLRNVEQHKMQHPHMGQHPQGPDMRLAPTGPANNGDPSFARRTSGVPPPTKQFNPLIHEFRPGATPFAPAFSPAGPSQASSPRVSVNNVVVEPAGASALPPGKLIRRKTKDVDPKKCNILAFLEKEEKPSMQSHAVRWEENGALRPAYETPPTWRQADPQNEKADSTMNMTYTEYLEKYPVPSTVNATPNPSHALPQFHHQHQLPIHMQHGAQNLAPRQSPHMPPMPMQPGQHGHAPHVPFTAPDDHRMMHSNSQQSFASPRMGHAAMVYPQGTPGQFQYSQPMMQPYMPGGAPQMGPFRSFSNNPQFMPQQQHHMGGPVMMQPQFIPGPNGALMAAGPQVQMYPGHPQFIPAGGVPPQPMNGTNGYPSPGRPAAPMMVHQGSQQGQPGVYGMSPAVQYQQPAFVAQQQPQGKFPNQRAQ</sequence>
<accession>Q1K8R9</accession>
<dbReference type="VEuPathDB" id="FungiDB:NCU05400"/>
<dbReference type="KEGG" id="ncr:NCU05400"/>
<reference evidence="3 4" key="1">
    <citation type="journal article" date="2003" name="Nature">
        <title>The genome sequence of the filamentous fungus Neurospora crassa.</title>
        <authorList>
            <person name="Galagan J.E."/>
            <person name="Calvo S.E."/>
            <person name="Borkovich K.A."/>
            <person name="Selker E.U."/>
            <person name="Read N.D."/>
            <person name="Jaffe D."/>
            <person name="FitzHugh W."/>
            <person name="Ma L.J."/>
            <person name="Smirnov S."/>
            <person name="Purcell S."/>
            <person name="Rehman B."/>
            <person name="Elkins T."/>
            <person name="Engels R."/>
            <person name="Wang S."/>
            <person name="Nielsen C.B."/>
            <person name="Butler J."/>
            <person name="Endrizzi M."/>
            <person name="Qui D."/>
            <person name="Ianakiev P."/>
            <person name="Bell-Pedersen D."/>
            <person name="Nelson M.A."/>
            <person name="Werner-Washburne M."/>
            <person name="Selitrennikoff C.P."/>
            <person name="Kinsey J.A."/>
            <person name="Braun E.L."/>
            <person name="Zelter A."/>
            <person name="Schulte U."/>
            <person name="Kothe G.O."/>
            <person name="Jedd G."/>
            <person name="Mewes W."/>
            <person name="Staben C."/>
            <person name="Marcotte E."/>
            <person name="Greenberg D."/>
            <person name="Roy A."/>
            <person name="Foley K."/>
            <person name="Naylor J."/>
            <person name="Stange-Thomann N."/>
            <person name="Barrett R."/>
            <person name="Gnerre S."/>
            <person name="Kamal M."/>
            <person name="Kamvysselis M."/>
            <person name="Mauceli E."/>
            <person name="Bielke C."/>
            <person name="Rudd S."/>
            <person name="Frishman D."/>
            <person name="Krystofova S."/>
            <person name="Rasmussen C."/>
            <person name="Metzenberg R.L."/>
            <person name="Perkins D.D."/>
            <person name="Kroken S."/>
            <person name="Cogoni C."/>
            <person name="Macino G."/>
            <person name="Catcheside D."/>
            <person name="Li W."/>
            <person name="Pratt R.J."/>
            <person name="Osmani S.A."/>
            <person name="DeSouza C.P."/>
            <person name="Glass L."/>
            <person name="Orbach M.J."/>
            <person name="Berglund J.A."/>
            <person name="Voelker R."/>
            <person name="Yarden O."/>
            <person name="Plamann M."/>
            <person name="Seiler S."/>
            <person name="Dunlap J."/>
            <person name="Radford A."/>
            <person name="Aramayo R."/>
            <person name="Natvig D.O."/>
            <person name="Alex L.A."/>
            <person name="Mannhaupt G."/>
            <person name="Ebbole D.J."/>
            <person name="Freitag M."/>
            <person name="Paulsen I."/>
            <person name="Sachs M.S."/>
            <person name="Lander E.S."/>
            <person name="Nusbaum C."/>
            <person name="Birren B."/>
        </authorList>
    </citation>
    <scope>NUCLEOTIDE SEQUENCE [LARGE SCALE GENOMIC DNA]</scope>
    <source>
        <strain evidence="4">ATCC 24698 / 74-OR23-1A / CBS 708.71 / DSM 1257 / FGSC 987</strain>
    </source>
</reference>
<name>Q1K8R9_NEUCR</name>
<feature type="region of interest" description="Disordered" evidence="1">
    <location>
        <begin position="353"/>
        <end position="395"/>
    </location>
</feature>
<dbReference type="GO" id="GO:0003729">
    <property type="term" value="F:mRNA binding"/>
    <property type="evidence" value="ECO:0000318"/>
    <property type="project" value="GO_Central"/>
</dbReference>
<dbReference type="STRING" id="367110.Q1K8R9"/>
<dbReference type="InParanoid" id="Q1K8R9"/>
<organism evidence="3 4">
    <name type="scientific">Neurospora crassa (strain ATCC 24698 / 74-OR23-1A / CBS 708.71 / DSM 1257 / FGSC 987)</name>
    <dbReference type="NCBI Taxonomy" id="367110"/>
    <lineage>
        <taxon>Eukaryota</taxon>
        <taxon>Fungi</taxon>
        <taxon>Dikarya</taxon>
        <taxon>Ascomycota</taxon>
        <taxon>Pezizomycotina</taxon>
        <taxon>Sordariomycetes</taxon>
        <taxon>Sordariomycetidae</taxon>
        <taxon>Sordariales</taxon>
        <taxon>Sordariaceae</taxon>
        <taxon>Neurospora</taxon>
    </lineage>
</organism>
<evidence type="ECO:0000313" key="4">
    <source>
        <dbReference type="Proteomes" id="UP000001805"/>
    </source>
</evidence>
<dbReference type="EMBL" id="CM002237">
    <property type="protein sequence ID" value="EAA34252.1"/>
    <property type="molecule type" value="Genomic_DNA"/>
</dbReference>
<feature type="compositionally biased region" description="Low complexity" evidence="1">
    <location>
        <begin position="354"/>
        <end position="363"/>
    </location>
</feature>
<dbReference type="RefSeq" id="XP_963488.1">
    <property type="nucleotide sequence ID" value="XM_958395.2"/>
</dbReference>
<dbReference type="GO" id="GO:0034063">
    <property type="term" value="P:stress granule assembly"/>
    <property type="evidence" value="ECO:0000318"/>
    <property type="project" value="GO_Central"/>
</dbReference>
<dbReference type="GeneID" id="3879642"/>
<dbReference type="PANTHER" id="PTHR12854">
    <property type="entry name" value="ATAXIN 2-RELATED"/>
    <property type="match status" value="1"/>
</dbReference>
<dbReference type="HOGENOM" id="CLU_007072_0_0_1"/>
<evidence type="ECO:0000256" key="1">
    <source>
        <dbReference type="SAM" id="MobiDB-lite"/>
    </source>
</evidence>
<feature type="compositionally biased region" description="Low complexity" evidence="1">
    <location>
        <begin position="534"/>
        <end position="564"/>
    </location>
</feature>
<protein>
    <recommendedName>
        <fullName evidence="2">LsmAD domain-containing protein</fullName>
    </recommendedName>
</protein>
<dbReference type="OrthoDB" id="2275718at2759"/>
<feature type="region of interest" description="Disordered" evidence="1">
    <location>
        <begin position="1"/>
        <end position="101"/>
    </location>
</feature>
<dbReference type="InterPro" id="IPR045117">
    <property type="entry name" value="ATXN2-like"/>
</dbReference>
<dbReference type="PANTHER" id="PTHR12854:SF7">
    <property type="entry name" value="ATAXIN-2 HOMOLOG"/>
    <property type="match status" value="1"/>
</dbReference>
<dbReference type="InterPro" id="IPR009604">
    <property type="entry name" value="LsmAD_domain"/>
</dbReference>
<feature type="region of interest" description="Disordered" evidence="1">
    <location>
        <begin position="291"/>
        <end position="341"/>
    </location>
</feature>
<dbReference type="OMA" id="RMQMSAS"/>
<keyword evidence="4" id="KW-1185">Reference proteome</keyword>
<feature type="domain" description="LsmAD" evidence="2">
    <location>
        <begin position="240"/>
        <end position="312"/>
    </location>
</feature>
<evidence type="ECO:0000313" key="3">
    <source>
        <dbReference type="EMBL" id="EAA34252.1"/>
    </source>
</evidence>